<keyword evidence="2" id="KW-1185">Reference proteome</keyword>
<dbReference type="AlphaFoldDB" id="A0A166XFR0"/>
<reference evidence="1 2" key="1">
    <citation type="journal article" date="2016" name="Mol. Biol. Evol.">
        <title>Comparative Genomics of Early-Diverging Mushroom-Forming Fungi Provides Insights into the Origins of Lignocellulose Decay Capabilities.</title>
        <authorList>
            <person name="Nagy L.G."/>
            <person name="Riley R."/>
            <person name="Tritt A."/>
            <person name="Adam C."/>
            <person name="Daum C."/>
            <person name="Floudas D."/>
            <person name="Sun H."/>
            <person name="Yadav J.S."/>
            <person name="Pangilinan J."/>
            <person name="Larsson K.H."/>
            <person name="Matsuura K."/>
            <person name="Barry K."/>
            <person name="Labutti K."/>
            <person name="Kuo R."/>
            <person name="Ohm R.A."/>
            <person name="Bhattacharya S.S."/>
            <person name="Shirouzu T."/>
            <person name="Yoshinaga Y."/>
            <person name="Martin F.M."/>
            <person name="Grigoriev I.V."/>
            <person name="Hibbett D.S."/>
        </authorList>
    </citation>
    <scope>NUCLEOTIDE SEQUENCE [LARGE SCALE GENOMIC DNA]</scope>
    <source>
        <strain evidence="1 2">CBS 109695</strain>
    </source>
</reference>
<organism evidence="1 2">
    <name type="scientific">Athelia psychrophila</name>
    <dbReference type="NCBI Taxonomy" id="1759441"/>
    <lineage>
        <taxon>Eukaryota</taxon>
        <taxon>Fungi</taxon>
        <taxon>Dikarya</taxon>
        <taxon>Basidiomycota</taxon>
        <taxon>Agaricomycotina</taxon>
        <taxon>Agaricomycetes</taxon>
        <taxon>Agaricomycetidae</taxon>
        <taxon>Atheliales</taxon>
        <taxon>Atheliaceae</taxon>
        <taxon>Athelia</taxon>
    </lineage>
</organism>
<dbReference type="InterPro" id="IPR032675">
    <property type="entry name" value="LRR_dom_sf"/>
</dbReference>
<gene>
    <name evidence="1" type="ORF">FIBSPDRAFT_924161</name>
</gene>
<protein>
    <recommendedName>
        <fullName evidence="3">F-box domain-containing protein</fullName>
    </recommendedName>
</protein>
<proteinExistence type="predicted"/>
<feature type="non-terminal residue" evidence="1">
    <location>
        <position position="246"/>
    </location>
</feature>
<sequence>MFSTFPSIKEVTVRGSPDSGDYAARAISELGSQGHSLEVARGIGPLSQDVVEHLAGYKCLRRLEVWIYDDLAPPPMLGFSALGEVTITGDTLPRIALFVGFMSSSPLSEMVLIQQGDQWEPMELTKTFDVIALHCSRLHLQRLEVTVNPDSEVHRSADAATIKPLFALRNLSCLRLMFNTPIRLGNQTVRDMVRAWPRLSELVLGTGSWLQGSVTPAGLLHLLRLPDLHTLSISIDASTVDADLTS</sequence>
<dbReference type="Proteomes" id="UP000076532">
    <property type="component" value="Unassembled WGS sequence"/>
</dbReference>
<evidence type="ECO:0008006" key="3">
    <source>
        <dbReference type="Google" id="ProtNLM"/>
    </source>
</evidence>
<dbReference type="Gene3D" id="3.80.10.10">
    <property type="entry name" value="Ribonuclease Inhibitor"/>
    <property type="match status" value="1"/>
</dbReference>
<evidence type="ECO:0000313" key="1">
    <source>
        <dbReference type="EMBL" id="KZP34739.1"/>
    </source>
</evidence>
<name>A0A166XFR0_9AGAM</name>
<dbReference type="EMBL" id="KV417480">
    <property type="protein sequence ID" value="KZP34739.1"/>
    <property type="molecule type" value="Genomic_DNA"/>
</dbReference>
<dbReference type="SUPFAM" id="SSF52047">
    <property type="entry name" value="RNI-like"/>
    <property type="match status" value="1"/>
</dbReference>
<dbReference type="OrthoDB" id="3255541at2759"/>
<evidence type="ECO:0000313" key="2">
    <source>
        <dbReference type="Proteomes" id="UP000076532"/>
    </source>
</evidence>
<accession>A0A166XFR0</accession>